<gene>
    <name evidence="1" type="ORF">CFX0092_B0669</name>
</gene>
<sequence length="39" mass="4648">MTNDEFGIERERVTSEIRFKKDIPAATLFIRHSSFVIRH</sequence>
<keyword evidence="2" id="KW-1185">Reference proteome</keyword>
<dbReference type="Proteomes" id="UP000215027">
    <property type="component" value="Chromosome II"/>
</dbReference>
<protein>
    <submittedName>
        <fullName evidence="1">Uncharacterized protein</fullName>
    </submittedName>
</protein>
<proteinExistence type="predicted"/>
<reference evidence="1" key="1">
    <citation type="submission" date="2016-01" db="EMBL/GenBank/DDBJ databases">
        <authorList>
            <person name="Mcilroy J.S."/>
            <person name="Karst M S."/>
            <person name="Albertsen M."/>
        </authorList>
    </citation>
    <scope>NUCLEOTIDE SEQUENCE</scope>
    <source>
        <strain evidence="1">Cfx-K</strain>
    </source>
</reference>
<evidence type="ECO:0000313" key="1">
    <source>
        <dbReference type="EMBL" id="CUS06203.1"/>
    </source>
</evidence>
<dbReference type="EMBL" id="LN890656">
    <property type="protein sequence ID" value="CUS06203.1"/>
    <property type="molecule type" value="Genomic_DNA"/>
</dbReference>
<organism evidence="1 2">
    <name type="scientific">Candidatus Promineifilum breve</name>
    <dbReference type="NCBI Taxonomy" id="1806508"/>
    <lineage>
        <taxon>Bacteria</taxon>
        <taxon>Bacillati</taxon>
        <taxon>Chloroflexota</taxon>
        <taxon>Ardenticatenia</taxon>
        <taxon>Candidatus Promineifilales</taxon>
        <taxon>Candidatus Promineifilaceae</taxon>
        <taxon>Candidatus Promineifilum</taxon>
    </lineage>
</organism>
<dbReference type="AlphaFoldDB" id="A0A161JMX3"/>
<name>A0A161JMX3_9CHLR</name>
<evidence type="ECO:0000313" key="2">
    <source>
        <dbReference type="Proteomes" id="UP000215027"/>
    </source>
</evidence>
<accession>A0A161JMX3</accession>
<dbReference type="KEGG" id="pbf:CFX0092_B0669"/>